<name>A0A914PBJ4_9BILA</name>
<reference evidence="3" key="1">
    <citation type="submission" date="2022-11" db="UniProtKB">
        <authorList>
            <consortium name="WormBaseParasite"/>
        </authorList>
    </citation>
    <scope>IDENTIFICATION</scope>
</reference>
<dbReference type="AlphaFoldDB" id="A0A914PBJ4"/>
<evidence type="ECO:0000313" key="2">
    <source>
        <dbReference type="Proteomes" id="UP000887578"/>
    </source>
</evidence>
<dbReference type="Gene3D" id="2.60.40.3330">
    <property type="match status" value="1"/>
</dbReference>
<sequence length="154" mass="17494">MSVNFIALIYLLFIRFTSIVLPQRIKKLNGKCEIRGLKHIAPCTRLHSGCHSFYGNVSCANCRIPFPEAKVVLWEEDYVSADDFIIEASIVNGNFQLNGCFSDGTEVENYVQLYLLFNNVCQKGETKRSGVLKEFSAVQYTICDNEYDVKVTFV</sequence>
<accession>A0A914PBJ4</accession>
<dbReference type="Proteomes" id="UP000887578">
    <property type="component" value="Unplaced"/>
</dbReference>
<protein>
    <submittedName>
        <fullName evidence="3">Uncharacterized protein</fullName>
    </submittedName>
</protein>
<evidence type="ECO:0000313" key="3">
    <source>
        <dbReference type="WBParaSite" id="PDA_v2.g12691.t1"/>
    </source>
</evidence>
<keyword evidence="2" id="KW-1185">Reference proteome</keyword>
<dbReference type="WBParaSite" id="PDA_v2.g12691.t1">
    <property type="protein sequence ID" value="PDA_v2.g12691.t1"/>
    <property type="gene ID" value="PDA_v2.g12691"/>
</dbReference>
<dbReference type="InterPro" id="IPR038479">
    <property type="entry name" value="Transthyretin-like_sf"/>
</dbReference>
<proteinExistence type="predicted"/>
<feature type="signal peptide" evidence="1">
    <location>
        <begin position="1"/>
        <end position="22"/>
    </location>
</feature>
<feature type="chain" id="PRO_5037723726" evidence="1">
    <location>
        <begin position="23"/>
        <end position="154"/>
    </location>
</feature>
<keyword evidence="1" id="KW-0732">Signal</keyword>
<organism evidence="2 3">
    <name type="scientific">Panagrolaimus davidi</name>
    <dbReference type="NCBI Taxonomy" id="227884"/>
    <lineage>
        <taxon>Eukaryota</taxon>
        <taxon>Metazoa</taxon>
        <taxon>Ecdysozoa</taxon>
        <taxon>Nematoda</taxon>
        <taxon>Chromadorea</taxon>
        <taxon>Rhabditida</taxon>
        <taxon>Tylenchina</taxon>
        <taxon>Panagrolaimomorpha</taxon>
        <taxon>Panagrolaimoidea</taxon>
        <taxon>Panagrolaimidae</taxon>
        <taxon>Panagrolaimus</taxon>
    </lineage>
</organism>
<evidence type="ECO:0000256" key="1">
    <source>
        <dbReference type="SAM" id="SignalP"/>
    </source>
</evidence>